<evidence type="ECO:0000313" key="1">
    <source>
        <dbReference type="EMBL" id="GAI41940.1"/>
    </source>
</evidence>
<gene>
    <name evidence="1" type="ORF">S06H3_40999</name>
</gene>
<reference evidence="1" key="1">
    <citation type="journal article" date="2014" name="Front. Microbiol.">
        <title>High frequency of phylogenetically diverse reductive dehalogenase-homologous genes in deep subseafloor sedimentary metagenomes.</title>
        <authorList>
            <person name="Kawai M."/>
            <person name="Futagami T."/>
            <person name="Toyoda A."/>
            <person name="Takaki Y."/>
            <person name="Nishi S."/>
            <person name="Hori S."/>
            <person name="Arai W."/>
            <person name="Tsubouchi T."/>
            <person name="Morono Y."/>
            <person name="Uchiyama I."/>
            <person name="Ito T."/>
            <person name="Fujiyama A."/>
            <person name="Inagaki F."/>
            <person name="Takami H."/>
        </authorList>
    </citation>
    <scope>NUCLEOTIDE SEQUENCE</scope>
    <source>
        <strain evidence="1">Expedition CK06-06</strain>
    </source>
</reference>
<name>X1PS58_9ZZZZ</name>
<feature type="non-terminal residue" evidence="1">
    <location>
        <position position="233"/>
    </location>
</feature>
<organism evidence="1">
    <name type="scientific">marine sediment metagenome</name>
    <dbReference type="NCBI Taxonomy" id="412755"/>
    <lineage>
        <taxon>unclassified sequences</taxon>
        <taxon>metagenomes</taxon>
        <taxon>ecological metagenomes</taxon>
    </lineage>
</organism>
<comment type="caution">
    <text evidence="1">The sequence shown here is derived from an EMBL/GenBank/DDBJ whole genome shotgun (WGS) entry which is preliminary data.</text>
</comment>
<proteinExistence type="predicted"/>
<protein>
    <submittedName>
        <fullName evidence="1">Uncharacterized protein</fullName>
    </submittedName>
</protein>
<dbReference type="EMBL" id="BARV01025211">
    <property type="protein sequence ID" value="GAI41940.1"/>
    <property type="molecule type" value="Genomic_DNA"/>
</dbReference>
<dbReference type="AlphaFoldDB" id="X1PS58"/>
<sequence>MPKLRGPILSLGATGGLTKLFSLARRMGQNIIERKPIPVDAKSPAQLFNRHMFTKCVDLWHLLSEAEKAEWERLATPRHMTGYAWYISQCLRPNPGIYLPLQGGTMSGDIDMAKNRLLKLPAPTHNQEAATKGYADTHGMVAHESTHVKDGADEIDSALAIEAMAGLANTKIWQGNAAGRPAPVDPPAAGAVLVVAETEVFDGDSPTTWTDLDLSAVVGANSALVLLKIGNPT</sequence>
<accession>X1PS58</accession>